<organism evidence="14 15">
    <name type="scientific">Agrococcus citreus</name>
    <dbReference type="NCBI Taxonomy" id="84643"/>
    <lineage>
        <taxon>Bacteria</taxon>
        <taxon>Bacillati</taxon>
        <taxon>Actinomycetota</taxon>
        <taxon>Actinomycetes</taxon>
        <taxon>Micrococcales</taxon>
        <taxon>Microbacteriaceae</taxon>
        <taxon>Agrococcus</taxon>
    </lineage>
</organism>
<keyword evidence="8" id="KW-0067">ATP-binding</keyword>
<gene>
    <name evidence="14" type="ORF">GCM10009640_06750</name>
</gene>
<keyword evidence="15" id="KW-1185">Reference proteome</keyword>
<dbReference type="PANTHER" id="PTHR43297:SF2">
    <property type="entry name" value="DIPEPTIDE TRANSPORT ATP-BINDING PROTEIN DPPD"/>
    <property type="match status" value="1"/>
</dbReference>
<evidence type="ECO:0000256" key="4">
    <source>
        <dbReference type="ARBA" id="ARBA00022448"/>
    </source>
</evidence>
<comment type="subcellular location">
    <subcellularLocation>
        <location evidence="11">Cell membrane</location>
        <topology evidence="11">Multi-pass membrane protein</topology>
    </subcellularLocation>
    <subcellularLocation>
        <location evidence="2">Cell membrane</location>
        <topology evidence="2">Peripheral membrane protein</topology>
    </subcellularLocation>
    <subcellularLocation>
        <location evidence="1">Membrane</location>
        <topology evidence="1">Multi-pass membrane protein</topology>
    </subcellularLocation>
</comment>
<keyword evidence="10 11" id="KW-0472">Membrane</keyword>
<dbReference type="PROSITE" id="PS00211">
    <property type="entry name" value="ABC_TRANSPORTER_1"/>
    <property type="match status" value="1"/>
</dbReference>
<evidence type="ECO:0000256" key="1">
    <source>
        <dbReference type="ARBA" id="ARBA00004141"/>
    </source>
</evidence>
<evidence type="ECO:0000259" key="12">
    <source>
        <dbReference type="PROSITE" id="PS50893"/>
    </source>
</evidence>
<evidence type="ECO:0000256" key="9">
    <source>
        <dbReference type="ARBA" id="ARBA00022989"/>
    </source>
</evidence>
<dbReference type="PANTHER" id="PTHR43297">
    <property type="entry name" value="OLIGOPEPTIDE TRANSPORT ATP-BINDING PROTEIN APPD"/>
    <property type="match status" value="1"/>
</dbReference>
<dbReference type="InterPro" id="IPR003593">
    <property type="entry name" value="AAA+_ATPase"/>
</dbReference>
<keyword evidence="9 11" id="KW-1133">Transmembrane helix</keyword>
<keyword evidence="7" id="KW-0547">Nucleotide-binding</keyword>
<evidence type="ECO:0000256" key="6">
    <source>
        <dbReference type="ARBA" id="ARBA00022692"/>
    </source>
</evidence>
<dbReference type="RefSeq" id="WP_343917315.1">
    <property type="nucleotide sequence ID" value="NZ_BAAAKK010000001.1"/>
</dbReference>
<feature type="transmembrane region" description="Helical" evidence="11">
    <location>
        <begin position="136"/>
        <end position="161"/>
    </location>
</feature>
<reference evidence="14 15" key="1">
    <citation type="journal article" date="2019" name="Int. J. Syst. Evol. Microbiol.">
        <title>The Global Catalogue of Microorganisms (GCM) 10K type strain sequencing project: providing services to taxonomists for standard genome sequencing and annotation.</title>
        <authorList>
            <consortium name="The Broad Institute Genomics Platform"/>
            <consortium name="The Broad Institute Genome Sequencing Center for Infectious Disease"/>
            <person name="Wu L."/>
            <person name="Ma J."/>
        </authorList>
    </citation>
    <scope>NUCLEOTIDE SEQUENCE [LARGE SCALE GENOMIC DNA]</scope>
    <source>
        <strain evidence="14 15">JCM 12398</strain>
    </source>
</reference>
<feature type="domain" description="ABC transmembrane type-1" evidence="13">
    <location>
        <begin position="87"/>
        <end position="275"/>
    </location>
</feature>
<dbReference type="Proteomes" id="UP001501266">
    <property type="component" value="Unassembled WGS sequence"/>
</dbReference>
<dbReference type="SUPFAM" id="SSF161098">
    <property type="entry name" value="MetI-like"/>
    <property type="match status" value="1"/>
</dbReference>
<evidence type="ECO:0000259" key="13">
    <source>
        <dbReference type="PROSITE" id="PS50928"/>
    </source>
</evidence>
<dbReference type="Pfam" id="PF00005">
    <property type="entry name" value="ABC_tran"/>
    <property type="match status" value="1"/>
</dbReference>
<name>A0ABN1YPC3_9MICO</name>
<comment type="similarity">
    <text evidence="3">Belongs to the ABC transporter superfamily.</text>
</comment>
<proteinExistence type="inferred from homology"/>
<feature type="transmembrane region" description="Helical" evidence="11">
    <location>
        <begin position="257"/>
        <end position="277"/>
    </location>
</feature>
<feature type="domain" description="ABC transporter" evidence="12">
    <location>
        <begin position="325"/>
        <end position="576"/>
    </location>
</feature>
<dbReference type="SMART" id="SM00382">
    <property type="entry name" value="AAA"/>
    <property type="match status" value="1"/>
</dbReference>
<dbReference type="InterPro" id="IPR035906">
    <property type="entry name" value="MetI-like_sf"/>
</dbReference>
<dbReference type="InterPro" id="IPR050388">
    <property type="entry name" value="ABC_Ni/Peptide_Import"/>
</dbReference>
<accession>A0ABN1YPC3</accession>
<sequence>MTAAVQATPTDGIRLRRIKRFARNPIGMAAAAVLLSILVLAVFARQLAPYDPNLIQLSETLLPPSGAHLLGTDASGRDVLSRLLWGAQVSLQAGAIMIGTAILCGVPTGLIAGYSSRWFDGVANWCANLLMSLPEILVIIVVITSLGSGLTPTMVTLGVLASPDLFRLTRSVVVNVRDELYIDAARVSGLGSTRIIFRHILSVVLGPLLVRASFVFGLAIIVQSGLEFLGFGDPSRPSWGGMLSEAFQTIYRAPELVIAPGAAIGLTVMALVVFGAAMADALGADRGDGTGKAKQRRASAAGLAEPSLDVSTIEGAVVPAEDALLQIANLRVTYPGDGDTEKPVVRGISLHVDRGEVLGLVGESGSGKSQTSFGILGLLPPEARVSAARMTLGDATLIGASEQQLQALRGTRMAYVPQEPMSNLDPSFTIGTQLTKPMRHKLGIGKAEATQRARELLDRVGIPDPVRTMAAYPHQLSGGMAQRVLIAGAVSCDPELLIADEPTTALDVTVQADVLNLLRDLQRERNMAMILVTHNLGVVADICDRVAVMQDGVIVEQRGVRELFAAPQHPYTRMLLDATLEDARPRSQRPTGNGAL</sequence>
<feature type="transmembrane region" description="Helical" evidence="11">
    <location>
        <begin position="200"/>
        <end position="222"/>
    </location>
</feature>
<evidence type="ECO:0000256" key="8">
    <source>
        <dbReference type="ARBA" id="ARBA00022840"/>
    </source>
</evidence>
<evidence type="ECO:0000313" key="14">
    <source>
        <dbReference type="EMBL" id="GAA1419295.1"/>
    </source>
</evidence>
<keyword evidence="4 11" id="KW-0813">Transport</keyword>
<dbReference type="InterPro" id="IPR003439">
    <property type="entry name" value="ABC_transporter-like_ATP-bd"/>
</dbReference>
<comment type="caution">
    <text evidence="14">The sequence shown here is derived from an EMBL/GenBank/DDBJ whole genome shotgun (WGS) entry which is preliminary data.</text>
</comment>
<evidence type="ECO:0000256" key="10">
    <source>
        <dbReference type="ARBA" id="ARBA00023136"/>
    </source>
</evidence>
<dbReference type="InterPro" id="IPR025966">
    <property type="entry name" value="OppC_N"/>
</dbReference>
<evidence type="ECO:0000256" key="7">
    <source>
        <dbReference type="ARBA" id="ARBA00022741"/>
    </source>
</evidence>
<comment type="similarity">
    <text evidence="11">Belongs to the binding-protein-dependent transport system permease family.</text>
</comment>
<dbReference type="Pfam" id="PF12911">
    <property type="entry name" value="OppC_N"/>
    <property type="match status" value="1"/>
</dbReference>
<dbReference type="PROSITE" id="PS50928">
    <property type="entry name" value="ABC_TM1"/>
    <property type="match status" value="1"/>
</dbReference>
<dbReference type="CDD" id="cd03257">
    <property type="entry name" value="ABC_NikE_OppD_transporters"/>
    <property type="match status" value="1"/>
</dbReference>
<feature type="transmembrane region" description="Helical" evidence="11">
    <location>
        <begin position="91"/>
        <end position="116"/>
    </location>
</feature>
<dbReference type="EMBL" id="BAAAKK010000001">
    <property type="protein sequence ID" value="GAA1419295.1"/>
    <property type="molecule type" value="Genomic_DNA"/>
</dbReference>
<keyword evidence="6 11" id="KW-0812">Transmembrane</keyword>
<evidence type="ECO:0000256" key="11">
    <source>
        <dbReference type="RuleBase" id="RU363032"/>
    </source>
</evidence>
<dbReference type="InterPro" id="IPR017871">
    <property type="entry name" value="ABC_transporter-like_CS"/>
</dbReference>
<evidence type="ECO:0000313" key="15">
    <source>
        <dbReference type="Proteomes" id="UP001501266"/>
    </source>
</evidence>
<dbReference type="InterPro" id="IPR000515">
    <property type="entry name" value="MetI-like"/>
</dbReference>
<protein>
    <submittedName>
        <fullName evidence="14">Dipeptide/oligopeptide/nickel ABC transporter permease/ATP-binding protein</fullName>
    </submittedName>
</protein>
<evidence type="ECO:0000256" key="2">
    <source>
        <dbReference type="ARBA" id="ARBA00004202"/>
    </source>
</evidence>
<dbReference type="PROSITE" id="PS50893">
    <property type="entry name" value="ABC_TRANSPORTER_2"/>
    <property type="match status" value="1"/>
</dbReference>
<dbReference type="Gene3D" id="1.10.3720.10">
    <property type="entry name" value="MetI-like"/>
    <property type="match status" value="1"/>
</dbReference>
<dbReference type="InterPro" id="IPR027417">
    <property type="entry name" value="P-loop_NTPase"/>
</dbReference>
<evidence type="ECO:0000256" key="5">
    <source>
        <dbReference type="ARBA" id="ARBA00022475"/>
    </source>
</evidence>
<dbReference type="Gene3D" id="3.40.50.300">
    <property type="entry name" value="P-loop containing nucleotide triphosphate hydrolases"/>
    <property type="match status" value="1"/>
</dbReference>
<feature type="transmembrane region" description="Helical" evidence="11">
    <location>
        <begin position="26"/>
        <end position="44"/>
    </location>
</feature>
<dbReference type="CDD" id="cd06261">
    <property type="entry name" value="TM_PBP2"/>
    <property type="match status" value="1"/>
</dbReference>
<dbReference type="SUPFAM" id="SSF52540">
    <property type="entry name" value="P-loop containing nucleoside triphosphate hydrolases"/>
    <property type="match status" value="1"/>
</dbReference>
<dbReference type="Pfam" id="PF00528">
    <property type="entry name" value="BPD_transp_1"/>
    <property type="match status" value="1"/>
</dbReference>
<keyword evidence="5" id="KW-1003">Cell membrane</keyword>
<evidence type="ECO:0000256" key="3">
    <source>
        <dbReference type="ARBA" id="ARBA00005417"/>
    </source>
</evidence>